<keyword evidence="1" id="KW-0245">EGF-like domain</keyword>
<feature type="domain" description="EGF-like" evidence="3">
    <location>
        <begin position="163"/>
        <end position="174"/>
    </location>
</feature>
<sequence>MDLIYVIHYLAGLSLAYAFDDLSHNKFATQSHTYIGTIYEAGCNSSGVFGIDCDRSCPTNCKDNMCDVENRSCVGCKTGWTGTSCDTECMDGWYGVNCSQKCLEQCRDNSTCNHVTGLCDKRCDAGWTGTLCEKACQSGYYGENCSMPCSPNCKTCRNTDGLCSCKAGWMGHNCSIECTQSYGENCQYSCSLHCINQTCDRFNGNCLCDCKLDRMQDVQTNEVASSTFWIVAFCISLVINIIFISASLISRRKTFRHQKYTTDLTNGSQNVLKLRTCAI</sequence>
<protein>
    <recommendedName>
        <fullName evidence="3">EGF-like domain-containing protein</fullName>
    </recommendedName>
</protein>
<dbReference type="InterPro" id="IPR000742">
    <property type="entry name" value="EGF"/>
</dbReference>
<dbReference type="InterPro" id="IPR042635">
    <property type="entry name" value="MEGF10/SREC1/2-like"/>
</dbReference>
<reference evidence="4" key="1">
    <citation type="submission" date="2022-08" db="UniProtKB">
        <authorList>
            <consortium name="EnsemblMetazoa"/>
        </authorList>
    </citation>
    <scope>IDENTIFICATION</scope>
    <source>
        <strain evidence="4">05x7-T-G4-1.051#20</strain>
    </source>
</reference>
<dbReference type="AlphaFoldDB" id="A0A8W8NN89"/>
<evidence type="ECO:0000256" key="1">
    <source>
        <dbReference type="ARBA" id="ARBA00022536"/>
    </source>
</evidence>
<evidence type="ECO:0000259" key="3">
    <source>
        <dbReference type="PROSITE" id="PS00022"/>
    </source>
</evidence>
<dbReference type="Proteomes" id="UP000005408">
    <property type="component" value="Unassembled WGS sequence"/>
</dbReference>
<evidence type="ECO:0000313" key="4">
    <source>
        <dbReference type="EnsemblMetazoa" id="G8198.1:cds"/>
    </source>
</evidence>
<feature type="transmembrane region" description="Helical" evidence="2">
    <location>
        <begin position="228"/>
        <end position="249"/>
    </location>
</feature>
<evidence type="ECO:0000256" key="2">
    <source>
        <dbReference type="SAM" id="Phobius"/>
    </source>
</evidence>
<keyword evidence="2" id="KW-0812">Transmembrane</keyword>
<dbReference type="Gene3D" id="2.170.300.10">
    <property type="entry name" value="Tie2 ligand-binding domain superfamily"/>
    <property type="match status" value="1"/>
</dbReference>
<dbReference type="SMART" id="SM00181">
    <property type="entry name" value="EGF"/>
    <property type="match status" value="4"/>
</dbReference>
<dbReference type="GO" id="GO:0005044">
    <property type="term" value="F:scavenger receptor activity"/>
    <property type="evidence" value="ECO:0007669"/>
    <property type="project" value="InterPro"/>
</dbReference>
<dbReference type="PROSITE" id="PS00022">
    <property type="entry name" value="EGF_1"/>
    <property type="match status" value="1"/>
</dbReference>
<accession>A0A8W8NN89</accession>
<proteinExistence type="predicted"/>
<keyword evidence="2" id="KW-0472">Membrane</keyword>
<evidence type="ECO:0000313" key="5">
    <source>
        <dbReference type="Proteomes" id="UP000005408"/>
    </source>
</evidence>
<dbReference type="EnsemblMetazoa" id="G8198.1">
    <property type="protein sequence ID" value="G8198.1:cds"/>
    <property type="gene ID" value="G8198"/>
</dbReference>
<organism evidence="4 5">
    <name type="scientific">Magallana gigas</name>
    <name type="common">Pacific oyster</name>
    <name type="synonym">Crassostrea gigas</name>
    <dbReference type="NCBI Taxonomy" id="29159"/>
    <lineage>
        <taxon>Eukaryota</taxon>
        <taxon>Metazoa</taxon>
        <taxon>Spiralia</taxon>
        <taxon>Lophotrochozoa</taxon>
        <taxon>Mollusca</taxon>
        <taxon>Bivalvia</taxon>
        <taxon>Autobranchia</taxon>
        <taxon>Pteriomorphia</taxon>
        <taxon>Ostreida</taxon>
        <taxon>Ostreoidea</taxon>
        <taxon>Ostreidae</taxon>
        <taxon>Magallana</taxon>
    </lineage>
</organism>
<name>A0A8W8NN89_MAGGI</name>
<keyword evidence="2" id="KW-1133">Transmembrane helix</keyword>
<dbReference type="PANTHER" id="PTHR24043">
    <property type="entry name" value="SCAVENGER RECEPTOR CLASS F"/>
    <property type="match status" value="1"/>
</dbReference>
<dbReference type="PANTHER" id="PTHR24043:SF8">
    <property type="entry name" value="EGF-LIKE DOMAIN-CONTAINING PROTEIN"/>
    <property type="match status" value="1"/>
</dbReference>
<keyword evidence="5" id="KW-1185">Reference proteome</keyword>